<feature type="domain" description="YcaO" evidence="1">
    <location>
        <begin position="405"/>
        <end position="777"/>
    </location>
</feature>
<dbReference type="Gene3D" id="3.90.930.60">
    <property type="match status" value="1"/>
</dbReference>
<dbReference type="NCBIfam" id="TIGR03882">
    <property type="entry name" value="cyclo_dehyd_2"/>
    <property type="match status" value="2"/>
</dbReference>
<dbReference type="Gene3D" id="3.30.1330.230">
    <property type="match status" value="2"/>
</dbReference>
<dbReference type="PANTHER" id="PTHR37809:SF1">
    <property type="entry name" value="RIBOSOMAL PROTEIN S12 METHYLTHIOTRANSFERASE ACCESSORY FACTOR YCAO"/>
    <property type="match status" value="1"/>
</dbReference>
<dbReference type="RefSeq" id="WP_285971285.1">
    <property type="nucleotide sequence ID" value="NZ_CP127294.1"/>
</dbReference>
<protein>
    <submittedName>
        <fullName evidence="2">TOMM leader peptide-binding protein</fullName>
    </submittedName>
</protein>
<sequence>MTKSINRITRFNRSLRVLTVPGDAVYLTSERTTQTRLAGALVEQLAPLLVDGQHSRESIKQALAEADPARIDVALDRLRRSGYVVEVDPEVDPRVGGYWEASGVDGDDAVRRLAGADVRVLTAGDVDAAGFTAALAELGTGVTTDPDAPAGFTVVLTDDYLRPELAEWGTKFHAAGTPWLPVKPVGSMIWVGPVFEPGVTGCYECLRVRLSNKNVLASYLRQRGVLDSPALVNSVTGTGVTQDLAHRLAALHVGKWLTGAFAAGRAAMPAPPGGVAAQYGTPWQSEVITLDTVSLTQEHHPFQRRPQCPLCGEPDLQADRMAAPVRLEPRPRMASSDGGYRSSPPEQFVARYEHLISPVTGPISNLVKVPLEVEGLHTYTAGQNFAIPMANANDLRAGLRSCSAGKGMSAAQAKASAVGEAIERYSGLFHGDEARRTARLADLDPAEVIHPNALHLYSDDQFRDRQEWNSRPSHFHWVADDLDPQAEIEWSPVWSLTEQRTKLFPTSGLYFAYHNPKTPFQAGANSNGCAAGTSLEDAILQGFMELVERDTVAMWWYHRLRRPAIDLSTFDVPYFAQWQQRYDELERDTWALDLTNDLGIPSVAAVSVRRDKPAQDILFALGAHFDVEVAIGRALSEMNQFLPAVIGMKADGSGSYAYNDPDQLHWWRNATVENQPYVLPAEGARRTRTDFERYESADVREDVLRAERAVAERGMEMLVLDQTRVDIGLPVVRVLVPGMRHFWPRFAPGRLFDVPRELGWIDETPSEADLNPIAMFL</sequence>
<evidence type="ECO:0000259" key="1">
    <source>
        <dbReference type="PROSITE" id="PS51664"/>
    </source>
</evidence>
<dbReference type="InterPro" id="IPR049274">
    <property type="entry name" value="LynD/TruD_wHTH-like"/>
</dbReference>
<dbReference type="AlphaFoldDB" id="A0A9Y2IL80"/>
<dbReference type="NCBIfam" id="TIGR03604">
    <property type="entry name" value="TOMM_cyclo_SagD"/>
    <property type="match status" value="1"/>
</dbReference>
<evidence type="ECO:0000313" key="2">
    <source>
        <dbReference type="EMBL" id="WIX80658.1"/>
    </source>
</evidence>
<dbReference type="Pfam" id="PF02624">
    <property type="entry name" value="YcaO"/>
    <property type="match status" value="1"/>
</dbReference>
<dbReference type="PANTHER" id="PTHR37809">
    <property type="entry name" value="RIBOSOMAL PROTEIN S12 METHYLTHIOTRANSFERASE ACCESSORY FACTOR YCAO"/>
    <property type="match status" value="1"/>
</dbReference>
<evidence type="ECO:0000313" key="3">
    <source>
        <dbReference type="Proteomes" id="UP001236014"/>
    </source>
</evidence>
<dbReference type="KEGG" id="acab:QRX50_07790"/>
<dbReference type="Gene3D" id="3.40.50.720">
    <property type="entry name" value="NAD(P)-binding Rossmann-like Domain"/>
    <property type="match status" value="1"/>
</dbReference>
<organism evidence="2 3">
    <name type="scientific">Amycolatopsis carbonis</name>
    <dbReference type="NCBI Taxonomy" id="715471"/>
    <lineage>
        <taxon>Bacteria</taxon>
        <taxon>Bacillati</taxon>
        <taxon>Actinomycetota</taxon>
        <taxon>Actinomycetes</taxon>
        <taxon>Pseudonocardiales</taxon>
        <taxon>Pseudonocardiaceae</taxon>
        <taxon>Amycolatopsis</taxon>
    </lineage>
</organism>
<name>A0A9Y2IL80_9PSEU</name>
<reference evidence="2 3" key="1">
    <citation type="submission" date="2023-06" db="EMBL/GenBank/DDBJ databases">
        <authorList>
            <person name="Oyuntsetseg B."/>
            <person name="Kim S.B."/>
        </authorList>
    </citation>
    <scope>NUCLEOTIDE SEQUENCE [LARGE SCALE GENOMIC DNA]</scope>
    <source>
        <strain evidence="2 3">2-15</strain>
    </source>
</reference>
<dbReference type="PROSITE" id="PS51664">
    <property type="entry name" value="YCAO"/>
    <property type="match status" value="1"/>
</dbReference>
<gene>
    <name evidence="2" type="ORF">QRX50_07790</name>
</gene>
<accession>A0A9Y2IL80</accession>
<proteinExistence type="predicted"/>
<dbReference type="Proteomes" id="UP001236014">
    <property type="component" value="Chromosome"/>
</dbReference>
<keyword evidence="3" id="KW-1185">Reference proteome</keyword>
<dbReference type="Gene3D" id="3.30.160.660">
    <property type="match status" value="1"/>
</dbReference>
<dbReference type="InterPro" id="IPR027624">
    <property type="entry name" value="TOMM_cyclo_SagD"/>
</dbReference>
<dbReference type="InterPro" id="IPR003776">
    <property type="entry name" value="YcaO-like_dom"/>
</dbReference>
<dbReference type="Pfam" id="PF21084">
    <property type="entry name" value="WHD_DUF4423_like"/>
    <property type="match status" value="1"/>
</dbReference>
<dbReference type="Gene3D" id="3.30.40.250">
    <property type="match status" value="1"/>
</dbReference>
<dbReference type="InterPro" id="IPR022291">
    <property type="entry name" value="Bacteriocin_synth_cyclodeHase"/>
</dbReference>
<dbReference type="EMBL" id="CP127294">
    <property type="protein sequence ID" value="WIX80658.1"/>
    <property type="molecule type" value="Genomic_DNA"/>
</dbReference>
<dbReference type="NCBIfam" id="TIGR00702">
    <property type="entry name" value="YcaO-type kinase domain"/>
    <property type="match status" value="1"/>
</dbReference>